<evidence type="ECO:0000313" key="4">
    <source>
        <dbReference type="EMBL" id="KAK5083675.1"/>
    </source>
</evidence>
<evidence type="ECO:0000313" key="5">
    <source>
        <dbReference type="Proteomes" id="UP001309876"/>
    </source>
</evidence>
<comment type="caution">
    <text evidence="4">The sequence shown here is derived from an EMBL/GenBank/DDBJ whole genome shotgun (WGS) entry which is preliminary data.</text>
</comment>
<dbReference type="InterPro" id="IPR046757">
    <property type="entry name" value="YL1_N"/>
</dbReference>
<dbReference type="PANTHER" id="PTHR13275">
    <property type="entry name" value="YL-1 PROTEIN TRANSCRIPTION FACTOR-LIKE 1"/>
    <property type="match status" value="1"/>
</dbReference>
<dbReference type="Pfam" id="PF08265">
    <property type="entry name" value="YL1_C"/>
    <property type="match status" value="1"/>
</dbReference>
<feature type="compositionally biased region" description="Acidic residues" evidence="2">
    <location>
        <begin position="50"/>
        <end position="59"/>
    </location>
</feature>
<feature type="region of interest" description="Disordered" evidence="2">
    <location>
        <begin position="192"/>
        <end position="241"/>
    </location>
</feature>
<name>A0AAN7SY05_9EURO</name>
<dbReference type="Proteomes" id="UP001309876">
    <property type="component" value="Unassembled WGS sequence"/>
</dbReference>
<comment type="similarity">
    <text evidence="1">Belongs to the VPS72/YL1 family.</text>
</comment>
<feature type="domain" description="Vps72/YL1 C-terminal" evidence="3">
    <location>
        <begin position="537"/>
        <end position="566"/>
    </location>
</feature>
<feature type="region of interest" description="Disordered" evidence="2">
    <location>
        <begin position="271"/>
        <end position="306"/>
    </location>
</feature>
<dbReference type="SMART" id="SM00993">
    <property type="entry name" value="YL1_C"/>
    <property type="match status" value="1"/>
</dbReference>
<dbReference type="EMBL" id="JAVRRJ010000006">
    <property type="protein sequence ID" value="KAK5083675.1"/>
    <property type="molecule type" value="Genomic_DNA"/>
</dbReference>
<dbReference type="PANTHER" id="PTHR13275:SF4">
    <property type="entry name" value="VACUOLAR PROTEIN SORTING-ASSOCIATED PROTEIN 72 HOMOLOG"/>
    <property type="match status" value="1"/>
</dbReference>
<dbReference type="Pfam" id="PF05764">
    <property type="entry name" value="YL1"/>
    <property type="match status" value="1"/>
</dbReference>
<feature type="region of interest" description="Disordered" evidence="2">
    <location>
        <begin position="1"/>
        <end position="177"/>
    </location>
</feature>
<proteinExistence type="inferred from homology"/>
<protein>
    <recommendedName>
        <fullName evidence="3">Vps72/YL1 C-terminal domain-containing protein</fullName>
    </recommendedName>
</protein>
<gene>
    <name evidence="4" type="ORF">LTR05_006179</name>
</gene>
<evidence type="ECO:0000259" key="3">
    <source>
        <dbReference type="SMART" id="SM00993"/>
    </source>
</evidence>
<accession>A0AAN7SY05</accession>
<sequence>MDDSGTRSNAASDPSSEDSAPESEPELMITTRERRKTAGNRYSQVVAQEQADEDKEDDVALLFADAEGEDEEYNSDEADDEADMSSSDDDDQGPNAAPDDMDGETELQKQAKIERQKKRKADMAMTTMSAIRKKPKIDPTSLHRAPDKPKASKRKERVSWLPDQNAASGRTSLRKQTVAHREVMLERLKESEEQRLKYKAQREEKEKIKQAEAPKEMTQADRLAEAEKNEKRNARSLNRWETMEKQRLEEQAAKLAALKGRTLQGPVITLHSSRHQYQGPKIERTSPVSGGIDDGQPKKRGPKPKNLLQQTTALPSSLSAIAPSSFIVTTGNPALQSGTTTKNPAQAAPDMWLAGIHEYARQSGPGETTNLDLHGNANPGDYRVAQSQSVTLEEQVPSTKPVPAILPSTQVRTIVPSQPNSNISINPTSLVAEQIASMPPADHPLPPDAQVATAAVRSDDTQRPQGHSTLAEPASRTILVEPGGEPTLPQPSLIEVTSTRNLVVLEGFEDLTAEARQAFNMFYTSKKSARPVKHVAELCAITGLPARYRDPKSSAVYANATSFQKLRELQRHNYQWSSMLGCYVGRAGQVAKGVPDSFLAPVLSIRALQTPDLHVLAIK</sequence>
<feature type="compositionally biased region" description="Acidic residues" evidence="2">
    <location>
        <begin position="66"/>
        <end position="92"/>
    </location>
</feature>
<reference evidence="4 5" key="1">
    <citation type="submission" date="2023-08" db="EMBL/GenBank/DDBJ databases">
        <title>Black Yeasts Isolated from many extreme environments.</title>
        <authorList>
            <person name="Coleine C."/>
            <person name="Stajich J.E."/>
            <person name="Selbmann L."/>
        </authorList>
    </citation>
    <scope>NUCLEOTIDE SEQUENCE [LARGE SCALE GENOMIC DNA]</scope>
    <source>
        <strain evidence="4 5">CCFEE 5910</strain>
    </source>
</reference>
<dbReference type="AlphaFoldDB" id="A0AAN7SY05"/>
<organism evidence="4 5">
    <name type="scientific">Lithohypha guttulata</name>
    <dbReference type="NCBI Taxonomy" id="1690604"/>
    <lineage>
        <taxon>Eukaryota</taxon>
        <taxon>Fungi</taxon>
        <taxon>Dikarya</taxon>
        <taxon>Ascomycota</taxon>
        <taxon>Pezizomycotina</taxon>
        <taxon>Eurotiomycetes</taxon>
        <taxon>Chaetothyriomycetidae</taxon>
        <taxon>Chaetothyriales</taxon>
        <taxon>Trichomeriaceae</taxon>
        <taxon>Lithohypha</taxon>
    </lineage>
</organism>
<keyword evidence="5" id="KW-1185">Reference proteome</keyword>
<feature type="compositionally biased region" description="Basic and acidic residues" evidence="2">
    <location>
        <begin position="192"/>
        <end position="233"/>
    </location>
</feature>
<feature type="compositionally biased region" description="Polar residues" evidence="2">
    <location>
        <begin position="165"/>
        <end position="175"/>
    </location>
</feature>
<evidence type="ECO:0000256" key="2">
    <source>
        <dbReference type="SAM" id="MobiDB-lite"/>
    </source>
</evidence>
<feature type="compositionally biased region" description="Acidic residues" evidence="2">
    <location>
        <begin position="15"/>
        <end position="25"/>
    </location>
</feature>
<dbReference type="InterPro" id="IPR013272">
    <property type="entry name" value="Vps72/YL1_C"/>
</dbReference>
<evidence type="ECO:0000256" key="1">
    <source>
        <dbReference type="ARBA" id="ARBA00006832"/>
    </source>
</evidence>
<dbReference type="GO" id="GO:0005634">
    <property type="term" value="C:nucleus"/>
    <property type="evidence" value="ECO:0007669"/>
    <property type="project" value="TreeGrafter"/>
</dbReference>